<reference evidence="11" key="1">
    <citation type="submission" date="2025-08" db="UniProtKB">
        <authorList>
            <consortium name="Ensembl"/>
        </authorList>
    </citation>
    <scope>IDENTIFICATION</scope>
    <source>
        <strain evidence="11">Glennie</strain>
    </source>
</reference>
<dbReference type="Pfam" id="PF00431">
    <property type="entry name" value="CUB"/>
    <property type="match status" value="2"/>
</dbReference>
<evidence type="ECO:0008006" key="13">
    <source>
        <dbReference type="Google" id="ProtNLM"/>
    </source>
</evidence>
<evidence type="ECO:0000259" key="9">
    <source>
        <dbReference type="PROSITE" id="PS01180"/>
    </source>
</evidence>
<feature type="compositionally biased region" description="Polar residues" evidence="8">
    <location>
        <begin position="625"/>
        <end position="644"/>
    </location>
</feature>
<evidence type="ECO:0000256" key="1">
    <source>
        <dbReference type="ARBA" id="ARBA00009931"/>
    </source>
</evidence>
<keyword evidence="4 7" id="KW-1015">Disulfide bond</keyword>
<comment type="similarity">
    <text evidence="1">Belongs to the DMBT1 family.</text>
</comment>
<dbReference type="Gene3D" id="3.10.250.10">
    <property type="entry name" value="SRCR-like domain"/>
    <property type="match status" value="1"/>
</dbReference>
<dbReference type="Proteomes" id="UP000002279">
    <property type="component" value="Unplaced"/>
</dbReference>
<dbReference type="PROSITE" id="PS50287">
    <property type="entry name" value="SRCR_2"/>
    <property type="match status" value="1"/>
</dbReference>
<feature type="region of interest" description="Disordered" evidence="8">
    <location>
        <begin position="615"/>
        <end position="644"/>
    </location>
</feature>
<dbReference type="InterPro" id="IPR000859">
    <property type="entry name" value="CUB_dom"/>
</dbReference>
<dbReference type="SUPFAM" id="SSF56487">
    <property type="entry name" value="SRCR-like"/>
    <property type="match status" value="1"/>
</dbReference>
<dbReference type="InterPro" id="IPR035914">
    <property type="entry name" value="Sperma_CUB_dom_sf"/>
</dbReference>
<dbReference type="InterPro" id="IPR036772">
    <property type="entry name" value="SRCR-like_dom_sf"/>
</dbReference>
<dbReference type="Pfam" id="PF00530">
    <property type="entry name" value="SRCR"/>
    <property type="match status" value="1"/>
</dbReference>
<evidence type="ECO:0000256" key="8">
    <source>
        <dbReference type="SAM" id="MobiDB-lite"/>
    </source>
</evidence>
<dbReference type="InterPro" id="IPR001190">
    <property type="entry name" value="SRCR"/>
</dbReference>
<dbReference type="SMART" id="SM00042">
    <property type="entry name" value="CUB"/>
    <property type="match status" value="2"/>
</dbReference>
<dbReference type="CDD" id="cd00041">
    <property type="entry name" value="CUB"/>
    <property type="match status" value="2"/>
</dbReference>
<dbReference type="PRINTS" id="PR00258">
    <property type="entry name" value="SPERACTRCPTR"/>
</dbReference>
<dbReference type="FunFam" id="3.10.250.10:FF:000003">
    <property type="entry name" value="Deleted in malignant brain tumors 1"/>
    <property type="match status" value="1"/>
</dbReference>
<evidence type="ECO:0000256" key="5">
    <source>
        <dbReference type="ARBA" id="ARBA00023180"/>
    </source>
</evidence>
<sequence length="644" mass="69565">MKRRWYASSSGVGERFPPPEGPALDRVQARSCWIMCTVLGMKVTSPSALTAAGWHTTAVMMKMPVSSAQVRTSFLSQKSNLARPCKFKFIPSRCMEIRLTGAGCDNTFLLSSQTGMSEDAAVTTSPGPESEVAPSPMTPEALLFTQTSKAPELSSPLPVETPTPEYSTPLFTATASEFSIPLPVVTPTPEYLTPIMPGKSLCSGAISSTYGAIRNPPNIEMKDNLTCVWEIKANVSDHIKLAFPFLNLDCVNEYFEILDGSPPSSHSLGRICSGYYLTFTSSSNVLTLQYFRSANQAGKNFLAYYYSESKDVRSTTPPIITLPVTSTADHTATADVPLRLVDGHHRCEGRVEVSYRGTWGTVCDDSWDVMDAQVVCRQLGCGSAVSALGQSYFKEGSGDIALDNVQCLGTESSLGQCTHNGWFSHNCGHNEDAGVVCSASAEHNPSRPTDENPHCGGFLTNASGSFSTPWHPKNYPPNVDCTWEIQVNLEAHIKLTFGTLRMEHFASCPYDFVEIFDGLPRTSLSLGKFCSGSPSGFTSSSSRMTVVFHSDSIITNTGFHAVYESIPWDENNVGSMDYTSAAASEDDSISADSVDVTTSAPSADYTYLVDYPTSGTDSMSEEVETSSPGISTHTEVSPVTSKFF</sequence>
<keyword evidence="12" id="KW-1185">Reference proteome</keyword>
<keyword evidence="2" id="KW-0732">Signal</keyword>
<feature type="domain" description="SRCR" evidence="10">
    <location>
        <begin position="338"/>
        <end position="438"/>
    </location>
</feature>
<evidence type="ECO:0000313" key="12">
    <source>
        <dbReference type="Proteomes" id="UP000002279"/>
    </source>
</evidence>
<proteinExistence type="inferred from homology"/>
<dbReference type="PANTHER" id="PTHR48071">
    <property type="entry name" value="SRCR DOMAIN-CONTAINING PROTEIN"/>
    <property type="match status" value="1"/>
</dbReference>
<dbReference type="FunFam" id="2.60.120.290:FF:000013">
    <property type="entry name" value="Membrane frizzled-related protein"/>
    <property type="match status" value="1"/>
</dbReference>
<accession>A0A6I8NY11</accession>
<dbReference type="PROSITE" id="PS00420">
    <property type="entry name" value="SRCR_1"/>
    <property type="match status" value="1"/>
</dbReference>
<evidence type="ECO:0000313" key="11">
    <source>
        <dbReference type="Ensembl" id="ENSOANP00000045298.1"/>
    </source>
</evidence>
<dbReference type="SMART" id="SM00202">
    <property type="entry name" value="SR"/>
    <property type="match status" value="1"/>
</dbReference>
<organism evidence="11 12">
    <name type="scientific">Ornithorhynchus anatinus</name>
    <name type="common">Duckbill platypus</name>
    <dbReference type="NCBI Taxonomy" id="9258"/>
    <lineage>
        <taxon>Eukaryota</taxon>
        <taxon>Metazoa</taxon>
        <taxon>Chordata</taxon>
        <taxon>Craniata</taxon>
        <taxon>Vertebrata</taxon>
        <taxon>Euteleostomi</taxon>
        <taxon>Mammalia</taxon>
        <taxon>Monotremata</taxon>
        <taxon>Ornithorhynchidae</taxon>
        <taxon>Ornithorhynchus</taxon>
    </lineage>
</organism>
<feature type="domain" description="CUB" evidence="9">
    <location>
        <begin position="455"/>
        <end position="566"/>
    </location>
</feature>
<dbReference type="SUPFAM" id="SSF49854">
    <property type="entry name" value="Spermadhesin, CUB domain"/>
    <property type="match status" value="2"/>
</dbReference>
<dbReference type="GeneTree" id="ENSGT00940000162108"/>
<name>A0A6I8NY11_ORNAN</name>
<evidence type="ECO:0000256" key="4">
    <source>
        <dbReference type="ARBA" id="ARBA00023157"/>
    </source>
</evidence>
<evidence type="ECO:0000256" key="3">
    <source>
        <dbReference type="ARBA" id="ARBA00022737"/>
    </source>
</evidence>
<protein>
    <recommendedName>
        <fullName evidence="13">Deleted in malignant brain tumors 1 protein-like</fullName>
    </recommendedName>
</protein>
<feature type="domain" description="CUB" evidence="9">
    <location>
        <begin position="202"/>
        <end position="308"/>
    </location>
</feature>
<dbReference type="Ensembl" id="ENSOANT00000071235.1">
    <property type="protein sequence ID" value="ENSOANP00000045298.1"/>
    <property type="gene ID" value="ENSOANG00000047128.1"/>
</dbReference>
<dbReference type="GO" id="GO:0005886">
    <property type="term" value="C:plasma membrane"/>
    <property type="evidence" value="ECO:0000318"/>
    <property type="project" value="GO_Central"/>
</dbReference>
<dbReference type="PANTHER" id="PTHR48071:SF24">
    <property type="entry name" value="DELETED IN MALIGNANT BRAIN TUMORS 1 PROTEIN-LIKE"/>
    <property type="match status" value="1"/>
</dbReference>
<dbReference type="Gene3D" id="2.60.120.290">
    <property type="entry name" value="Spermadhesin, CUB domain"/>
    <property type="match status" value="2"/>
</dbReference>
<evidence type="ECO:0000256" key="6">
    <source>
        <dbReference type="PROSITE-ProRule" id="PRU00059"/>
    </source>
</evidence>
<keyword evidence="5" id="KW-0325">Glycoprotein</keyword>
<dbReference type="AlphaFoldDB" id="A0A6I8NY11"/>
<feature type="disulfide bond" evidence="7">
    <location>
        <begin position="363"/>
        <end position="427"/>
    </location>
</feature>
<evidence type="ECO:0000259" key="10">
    <source>
        <dbReference type="PROSITE" id="PS50287"/>
    </source>
</evidence>
<comment type="caution">
    <text evidence="6">Lacks conserved residue(s) required for the propagation of feature annotation.</text>
</comment>
<keyword evidence="3" id="KW-0677">Repeat</keyword>
<reference evidence="11" key="2">
    <citation type="submission" date="2025-09" db="UniProtKB">
        <authorList>
            <consortium name="Ensembl"/>
        </authorList>
    </citation>
    <scope>IDENTIFICATION</scope>
    <source>
        <strain evidence="11">Glennie</strain>
    </source>
</reference>
<feature type="disulfide bond" evidence="7">
    <location>
        <begin position="407"/>
        <end position="417"/>
    </location>
</feature>
<evidence type="ECO:0000256" key="7">
    <source>
        <dbReference type="PROSITE-ProRule" id="PRU00196"/>
    </source>
</evidence>
<feature type="region of interest" description="Disordered" evidence="8">
    <location>
        <begin position="1"/>
        <end position="21"/>
    </location>
</feature>
<dbReference type="PROSITE" id="PS01180">
    <property type="entry name" value="CUB"/>
    <property type="match status" value="2"/>
</dbReference>
<evidence type="ECO:0000256" key="2">
    <source>
        <dbReference type="ARBA" id="ARBA00022729"/>
    </source>
</evidence>
<dbReference type="InParanoid" id="A0A6I8NY11"/>
<feature type="disulfide bond" evidence="7">
    <location>
        <begin position="376"/>
        <end position="437"/>
    </location>
</feature>